<dbReference type="Proteomes" id="UP000887116">
    <property type="component" value="Unassembled WGS sequence"/>
</dbReference>
<proteinExistence type="predicted"/>
<dbReference type="EMBL" id="BMAO01013271">
    <property type="protein sequence ID" value="GFQ87535.1"/>
    <property type="molecule type" value="Genomic_DNA"/>
</dbReference>
<evidence type="ECO:0000313" key="1">
    <source>
        <dbReference type="EMBL" id="GFQ87535.1"/>
    </source>
</evidence>
<accession>A0A8X6FRA6</accession>
<name>A0A8X6FRA6_TRICU</name>
<sequence>MMKIWGLARTEDAVFFSSKERFNCYTLNFVDFDAIPCFVNNDFSLVVSKLLVFRFVWRNKSSLMLL</sequence>
<evidence type="ECO:0000313" key="2">
    <source>
        <dbReference type="Proteomes" id="UP000887116"/>
    </source>
</evidence>
<gene>
    <name evidence="1" type="ORF">TNCT_500261</name>
</gene>
<keyword evidence="2" id="KW-1185">Reference proteome</keyword>
<comment type="caution">
    <text evidence="1">The sequence shown here is derived from an EMBL/GenBank/DDBJ whole genome shotgun (WGS) entry which is preliminary data.</text>
</comment>
<organism evidence="1 2">
    <name type="scientific">Trichonephila clavata</name>
    <name type="common">Joro spider</name>
    <name type="synonym">Nephila clavata</name>
    <dbReference type="NCBI Taxonomy" id="2740835"/>
    <lineage>
        <taxon>Eukaryota</taxon>
        <taxon>Metazoa</taxon>
        <taxon>Ecdysozoa</taxon>
        <taxon>Arthropoda</taxon>
        <taxon>Chelicerata</taxon>
        <taxon>Arachnida</taxon>
        <taxon>Araneae</taxon>
        <taxon>Araneomorphae</taxon>
        <taxon>Entelegynae</taxon>
        <taxon>Araneoidea</taxon>
        <taxon>Nephilidae</taxon>
        <taxon>Trichonephila</taxon>
    </lineage>
</organism>
<reference evidence="1" key="1">
    <citation type="submission" date="2020-07" db="EMBL/GenBank/DDBJ databases">
        <title>Multicomponent nature underlies the extraordinary mechanical properties of spider dragline silk.</title>
        <authorList>
            <person name="Kono N."/>
            <person name="Nakamura H."/>
            <person name="Mori M."/>
            <person name="Yoshida Y."/>
            <person name="Ohtoshi R."/>
            <person name="Malay A.D."/>
            <person name="Moran D.A.P."/>
            <person name="Tomita M."/>
            <person name="Numata K."/>
            <person name="Arakawa K."/>
        </authorList>
    </citation>
    <scope>NUCLEOTIDE SEQUENCE</scope>
</reference>
<dbReference type="AlphaFoldDB" id="A0A8X6FRA6"/>
<protein>
    <submittedName>
        <fullName evidence="1">Uncharacterized protein</fullName>
    </submittedName>
</protein>